<dbReference type="GO" id="GO:0004252">
    <property type="term" value="F:serine-type endopeptidase activity"/>
    <property type="evidence" value="ECO:0007669"/>
    <property type="project" value="InterPro"/>
</dbReference>
<dbReference type="AlphaFoldDB" id="A0A1B6DUZ4"/>
<keyword evidence="2" id="KW-0378">Hydrolase</keyword>
<keyword evidence="4" id="KW-1015">Disulfide bond</keyword>
<dbReference type="SMART" id="SM00020">
    <property type="entry name" value="Tryp_SPc"/>
    <property type="match status" value="1"/>
</dbReference>
<evidence type="ECO:0000256" key="4">
    <source>
        <dbReference type="ARBA" id="ARBA00023157"/>
    </source>
</evidence>
<dbReference type="PROSITE" id="PS50240">
    <property type="entry name" value="TRYPSIN_DOM"/>
    <property type="match status" value="1"/>
</dbReference>
<dbReference type="PANTHER" id="PTHR24276">
    <property type="entry name" value="POLYSERASE-RELATED"/>
    <property type="match status" value="1"/>
</dbReference>
<dbReference type="InterPro" id="IPR050430">
    <property type="entry name" value="Peptidase_S1"/>
</dbReference>
<evidence type="ECO:0000259" key="5">
    <source>
        <dbReference type="PROSITE" id="PS50240"/>
    </source>
</evidence>
<dbReference type="SUPFAM" id="SSF50494">
    <property type="entry name" value="Trypsin-like serine proteases"/>
    <property type="match status" value="1"/>
</dbReference>
<dbReference type="CDD" id="cd00190">
    <property type="entry name" value="Tryp_SPc"/>
    <property type="match status" value="1"/>
</dbReference>
<keyword evidence="3" id="KW-0720">Serine protease</keyword>
<organism evidence="6">
    <name type="scientific">Clastoptera arizonana</name>
    <name type="common">Arizona spittle bug</name>
    <dbReference type="NCBI Taxonomy" id="38151"/>
    <lineage>
        <taxon>Eukaryota</taxon>
        <taxon>Metazoa</taxon>
        <taxon>Ecdysozoa</taxon>
        <taxon>Arthropoda</taxon>
        <taxon>Hexapoda</taxon>
        <taxon>Insecta</taxon>
        <taxon>Pterygota</taxon>
        <taxon>Neoptera</taxon>
        <taxon>Paraneoptera</taxon>
        <taxon>Hemiptera</taxon>
        <taxon>Auchenorrhyncha</taxon>
        <taxon>Cercopoidea</taxon>
        <taxon>Clastopteridae</taxon>
        <taxon>Clastoptera</taxon>
    </lineage>
</organism>
<dbReference type="InterPro" id="IPR001254">
    <property type="entry name" value="Trypsin_dom"/>
</dbReference>
<evidence type="ECO:0000313" key="6">
    <source>
        <dbReference type="EMBL" id="JAS29449.1"/>
    </source>
</evidence>
<dbReference type="PANTHER" id="PTHR24276:SF94">
    <property type="entry name" value="AT20289P-RELATED"/>
    <property type="match status" value="1"/>
</dbReference>
<dbReference type="EMBL" id="GEDC01007849">
    <property type="protein sequence ID" value="JAS29449.1"/>
    <property type="molecule type" value="Transcribed_RNA"/>
</dbReference>
<sequence>MKDILNYFVVVSYVLFQGVYSNQLNTPFLNDLKEVSNKESNLGIIGGEPTTIEKHPYQLSVTLPYSVLAGVILNKYWVLTTASLLTKHGKNFSLKSTQIRVGSNNTDNGGTTYTVNKTIFNPNFVSDTYSYDLALHKVNKPIKFSKTVKKVKLASKPLKNGQRGIISGWGATSESNGNPFKQISLSGISRKHCKDVYKNKGFVIGESQVCASAKNITEGPYFDFGDPLIVNNKLYALYSYKVFGYPNVLADISSSLSWIEETIKT</sequence>
<dbReference type="Gene3D" id="2.40.10.10">
    <property type="entry name" value="Trypsin-like serine proteases"/>
    <property type="match status" value="1"/>
</dbReference>
<dbReference type="Pfam" id="PF00089">
    <property type="entry name" value="Trypsin"/>
    <property type="match status" value="1"/>
</dbReference>
<evidence type="ECO:0000256" key="3">
    <source>
        <dbReference type="ARBA" id="ARBA00022825"/>
    </source>
</evidence>
<proteinExistence type="predicted"/>
<dbReference type="GO" id="GO:0006508">
    <property type="term" value="P:proteolysis"/>
    <property type="evidence" value="ECO:0007669"/>
    <property type="project" value="UniProtKB-KW"/>
</dbReference>
<gene>
    <name evidence="6" type="ORF">g.8262</name>
</gene>
<keyword evidence="1" id="KW-0645">Protease</keyword>
<feature type="domain" description="Peptidase S1" evidence="5">
    <location>
        <begin position="44"/>
        <end position="264"/>
    </location>
</feature>
<dbReference type="InterPro" id="IPR043504">
    <property type="entry name" value="Peptidase_S1_PA_chymotrypsin"/>
</dbReference>
<dbReference type="InterPro" id="IPR009003">
    <property type="entry name" value="Peptidase_S1_PA"/>
</dbReference>
<name>A0A1B6DUZ4_9HEMI</name>
<reference evidence="6" key="1">
    <citation type="submission" date="2015-12" db="EMBL/GenBank/DDBJ databases">
        <title>De novo transcriptome assembly of four potential Pierce s Disease insect vectors from Arizona vineyards.</title>
        <authorList>
            <person name="Tassone E.E."/>
        </authorList>
    </citation>
    <scope>NUCLEOTIDE SEQUENCE</scope>
</reference>
<accession>A0A1B6DUZ4</accession>
<evidence type="ECO:0000256" key="2">
    <source>
        <dbReference type="ARBA" id="ARBA00022801"/>
    </source>
</evidence>
<protein>
    <recommendedName>
        <fullName evidence="5">Peptidase S1 domain-containing protein</fullName>
    </recommendedName>
</protein>
<evidence type="ECO:0000256" key="1">
    <source>
        <dbReference type="ARBA" id="ARBA00022670"/>
    </source>
</evidence>